<keyword evidence="5" id="KW-0418">Kinase</keyword>
<evidence type="ECO:0000256" key="2">
    <source>
        <dbReference type="ARBA" id="ARBA00022679"/>
    </source>
</evidence>
<dbReference type="Pfam" id="PF00156">
    <property type="entry name" value="Pribosyltran"/>
    <property type="match status" value="1"/>
</dbReference>
<dbReference type="CDD" id="cd06223">
    <property type="entry name" value="PRTases_typeI"/>
    <property type="match status" value="1"/>
</dbReference>
<dbReference type="PANTHER" id="PTHR10210:SF32">
    <property type="entry name" value="RIBOSE-PHOSPHATE PYROPHOSPHOKINASE 2"/>
    <property type="match status" value="1"/>
</dbReference>
<evidence type="ECO:0000256" key="7">
    <source>
        <dbReference type="ARBA" id="ARBA00049535"/>
    </source>
</evidence>
<dbReference type="InterPro" id="IPR000836">
    <property type="entry name" value="PRTase_dom"/>
</dbReference>
<dbReference type="SUPFAM" id="SSF53271">
    <property type="entry name" value="PRTase-like"/>
    <property type="match status" value="2"/>
</dbReference>
<comment type="caution">
    <text evidence="10">The sequence shown here is derived from an EMBL/GenBank/DDBJ whole genome shotgun (WGS) entry which is preliminary data.</text>
</comment>
<dbReference type="GO" id="GO:0005737">
    <property type="term" value="C:cytoplasm"/>
    <property type="evidence" value="ECO:0007669"/>
    <property type="project" value="TreeGrafter"/>
</dbReference>
<evidence type="ECO:0000259" key="9">
    <source>
        <dbReference type="Pfam" id="PF13793"/>
    </source>
</evidence>
<proteinExistence type="predicted"/>
<organism evidence="10 11">
    <name type="scientific">Candidatus Nomurabacteria bacterium RIFCSPLOWO2_01_FULL_33_24</name>
    <dbReference type="NCBI Taxonomy" id="1801765"/>
    <lineage>
        <taxon>Bacteria</taxon>
        <taxon>Candidatus Nomuraibacteriota</taxon>
    </lineage>
</organism>
<dbReference type="EC" id="2.7.6.1" evidence="1"/>
<keyword evidence="6" id="KW-0067">ATP-binding</keyword>
<dbReference type="AlphaFoldDB" id="A0A1F6WZE4"/>
<evidence type="ECO:0000256" key="5">
    <source>
        <dbReference type="ARBA" id="ARBA00022777"/>
    </source>
</evidence>
<evidence type="ECO:0000313" key="10">
    <source>
        <dbReference type="EMBL" id="OGI87248.1"/>
    </source>
</evidence>
<evidence type="ECO:0000256" key="1">
    <source>
        <dbReference type="ARBA" id="ARBA00013247"/>
    </source>
</evidence>
<gene>
    <name evidence="10" type="ORF">A2995_01035</name>
</gene>
<protein>
    <recommendedName>
        <fullName evidence="1">ribose-phosphate diphosphokinase</fullName>
        <ecNumber evidence="1">2.7.6.1</ecNumber>
    </recommendedName>
</protein>
<keyword evidence="4" id="KW-0547">Nucleotide-binding</keyword>
<dbReference type="GO" id="GO:0005524">
    <property type="term" value="F:ATP binding"/>
    <property type="evidence" value="ECO:0007669"/>
    <property type="project" value="UniProtKB-KW"/>
</dbReference>
<accession>A0A1F6WZE4</accession>
<name>A0A1F6WZE4_9BACT</name>
<dbReference type="GO" id="GO:0000287">
    <property type="term" value="F:magnesium ion binding"/>
    <property type="evidence" value="ECO:0007669"/>
    <property type="project" value="InterPro"/>
</dbReference>
<evidence type="ECO:0000256" key="4">
    <source>
        <dbReference type="ARBA" id="ARBA00022741"/>
    </source>
</evidence>
<reference evidence="10 11" key="1">
    <citation type="journal article" date="2016" name="Nat. Commun.">
        <title>Thousands of microbial genomes shed light on interconnected biogeochemical processes in an aquifer system.</title>
        <authorList>
            <person name="Anantharaman K."/>
            <person name="Brown C.T."/>
            <person name="Hug L.A."/>
            <person name="Sharon I."/>
            <person name="Castelle C.J."/>
            <person name="Probst A.J."/>
            <person name="Thomas B.C."/>
            <person name="Singh A."/>
            <person name="Wilkins M.J."/>
            <person name="Karaoz U."/>
            <person name="Brodie E.L."/>
            <person name="Williams K.H."/>
            <person name="Hubbard S.S."/>
            <person name="Banfield J.F."/>
        </authorList>
    </citation>
    <scope>NUCLEOTIDE SEQUENCE [LARGE SCALE GENOMIC DNA]</scope>
</reference>
<dbReference type="PANTHER" id="PTHR10210">
    <property type="entry name" value="RIBOSE-PHOSPHATE DIPHOSPHOKINASE FAMILY MEMBER"/>
    <property type="match status" value="1"/>
</dbReference>
<dbReference type="GO" id="GO:0006164">
    <property type="term" value="P:purine nucleotide biosynthetic process"/>
    <property type="evidence" value="ECO:0007669"/>
    <property type="project" value="TreeGrafter"/>
</dbReference>
<feature type="domain" description="Phosphoribosyltransferase" evidence="8">
    <location>
        <begin position="178"/>
        <end position="286"/>
    </location>
</feature>
<dbReference type="EMBL" id="MFUP01000014">
    <property type="protein sequence ID" value="OGI87248.1"/>
    <property type="molecule type" value="Genomic_DNA"/>
</dbReference>
<dbReference type="GO" id="GO:0002189">
    <property type="term" value="C:ribose phosphate diphosphokinase complex"/>
    <property type="evidence" value="ECO:0007669"/>
    <property type="project" value="TreeGrafter"/>
</dbReference>
<dbReference type="Pfam" id="PF13793">
    <property type="entry name" value="Pribosyltran_N"/>
    <property type="match status" value="1"/>
</dbReference>
<evidence type="ECO:0000256" key="3">
    <source>
        <dbReference type="ARBA" id="ARBA00022727"/>
    </source>
</evidence>
<evidence type="ECO:0000259" key="8">
    <source>
        <dbReference type="Pfam" id="PF00156"/>
    </source>
</evidence>
<dbReference type="Gene3D" id="3.40.50.2020">
    <property type="match status" value="2"/>
</dbReference>
<dbReference type="InterPro" id="IPR005946">
    <property type="entry name" value="Rib-P_diPkinase"/>
</dbReference>
<comment type="catalytic activity">
    <reaction evidence="7">
        <text>D-ribose 5-phosphate + ATP = 5-phospho-alpha-D-ribose 1-diphosphate + AMP + H(+)</text>
        <dbReference type="Rhea" id="RHEA:15609"/>
        <dbReference type="ChEBI" id="CHEBI:15378"/>
        <dbReference type="ChEBI" id="CHEBI:30616"/>
        <dbReference type="ChEBI" id="CHEBI:58017"/>
        <dbReference type="ChEBI" id="CHEBI:78346"/>
        <dbReference type="ChEBI" id="CHEBI:456215"/>
        <dbReference type="EC" id="2.7.6.1"/>
    </reaction>
</comment>
<evidence type="ECO:0000313" key="11">
    <source>
        <dbReference type="Proteomes" id="UP000185809"/>
    </source>
</evidence>
<keyword evidence="3" id="KW-0545">Nucleotide biosynthesis</keyword>
<dbReference type="GO" id="GO:0004749">
    <property type="term" value="F:ribose phosphate diphosphokinase activity"/>
    <property type="evidence" value="ECO:0007669"/>
    <property type="project" value="UniProtKB-EC"/>
</dbReference>
<dbReference type="Proteomes" id="UP000185809">
    <property type="component" value="Unassembled WGS sequence"/>
</dbReference>
<feature type="domain" description="Ribose-phosphate pyrophosphokinase N-terminal" evidence="9">
    <location>
        <begin position="8"/>
        <end position="115"/>
    </location>
</feature>
<dbReference type="GO" id="GO:0006015">
    <property type="term" value="P:5-phosphoribose 1-diphosphate biosynthetic process"/>
    <property type="evidence" value="ECO:0007669"/>
    <property type="project" value="TreeGrafter"/>
</dbReference>
<evidence type="ECO:0000256" key="6">
    <source>
        <dbReference type="ARBA" id="ARBA00022840"/>
    </source>
</evidence>
<dbReference type="GO" id="GO:0016301">
    <property type="term" value="F:kinase activity"/>
    <property type="evidence" value="ECO:0007669"/>
    <property type="project" value="UniProtKB-KW"/>
</dbReference>
<dbReference type="InterPro" id="IPR029057">
    <property type="entry name" value="PRTase-like"/>
</dbReference>
<dbReference type="InterPro" id="IPR029099">
    <property type="entry name" value="Pribosyltran_N"/>
</dbReference>
<sequence>MITQSKFAIVGGTGNHDLDKHVIAWINDTAGTNFKFFNINFDDFPDGESDRRIENYGELKNKIVVLLESTYSDHLWNQFLELSWAIKYQYEAKTIIAVQPFMHYRRQDQGNKKNEINRNRRACYEMKKNGIDKLLLLDIHSKATLENCKEAGIEAFNVSGAGPFADRLKPILHITKKQGQKFYIFSPDEGSVIRAINVAKILGVEVILSLKNRKHEGETVIINSKEKVKTISKKYGCQLLLATDELIKDSTVVIIEDELSTGGTAKLTGSDLKKKKARDIIFCATHPVCVSGWKRKFIDETPFSRIFFGNTIPRPYEKRTGGKITDVFMSAVIASELLNIMFDTEQEAKSK</sequence>
<keyword evidence="2" id="KW-0808">Transferase</keyword>